<gene>
    <name evidence="2" type="ORF">K505DRAFT_69376</name>
</gene>
<organism evidence="2 3">
    <name type="scientific">Melanomma pulvis-pyrius CBS 109.77</name>
    <dbReference type="NCBI Taxonomy" id="1314802"/>
    <lineage>
        <taxon>Eukaryota</taxon>
        <taxon>Fungi</taxon>
        <taxon>Dikarya</taxon>
        <taxon>Ascomycota</taxon>
        <taxon>Pezizomycotina</taxon>
        <taxon>Dothideomycetes</taxon>
        <taxon>Pleosporomycetidae</taxon>
        <taxon>Pleosporales</taxon>
        <taxon>Melanommataceae</taxon>
        <taxon>Melanomma</taxon>
    </lineage>
</organism>
<name>A0A6A6X4A2_9PLEO</name>
<dbReference type="AlphaFoldDB" id="A0A6A6X4A2"/>
<sequence>MRARPCTPGFLRLNLDTGKTLGLPVPTVDFSRLQSLRFVSSRGCRWPVACSPCVAASPSPSPSPSPSRSSGPPRPGSGPLFAGAMYCVWRPVTCARVPAGPDARRERLKTELRFWQPVSASDSPFRKCKRQTAGKRRGCGMGTREAARICTDSHTRGSPG</sequence>
<dbReference type="EMBL" id="MU002034">
    <property type="protein sequence ID" value="KAF2791162.1"/>
    <property type="molecule type" value="Genomic_DNA"/>
</dbReference>
<evidence type="ECO:0000313" key="3">
    <source>
        <dbReference type="Proteomes" id="UP000799757"/>
    </source>
</evidence>
<reference evidence="2" key="1">
    <citation type="journal article" date="2020" name="Stud. Mycol.">
        <title>101 Dothideomycetes genomes: a test case for predicting lifestyles and emergence of pathogens.</title>
        <authorList>
            <person name="Haridas S."/>
            <person name="Albert R."/>
            <person name="Binder M."/>
            <person name="Bloem J."/>
            <person name="Labutti K."/>
            <person name="Salamov A."/>
            <person name="Andreopoulos B."/>
            <person name="Baker S."/>
            <person name="Barry K."/>
            <person name="Bills G."/>
            <person name="Bluhm B."/>
            <person name="Cannon C."/>
            <person name="Castanera R."/>
            <person name="Culley D."/>
            <person name="Daum C."/>
            <person name="Ezra D."/>
            <person name="Gonzalez J."/>
            <person name="Henrissat B."/>
            <person name="Kuo A."/>
            <person name="Liang C."/>
            <person name="Lipzen A."/>
            <person name="Lutzoni F."/>
            <person name="Magnuson J."/>
            <person name="Mondo S."/>
            <person name="Nolan M."/>
            <person name="Ohm R."/>
            <person name="Pangilinan J."/>
            <person name="Park H.-J."/>
            <person name="Ramirez L."/>
            <person name="Alfaro M."/>
            <person name="Sun H."/>
            <person name="Tritt A."/>
            <person name="Yoshinaga Y."/>
            <person name="Zwiers L.-H."/>
            <person name="Turgeon B."/>
            <person name="Goodwin S."/>
            <person name="Spatafora J."/>
            <person name="Crous P."/>
            <person name="Grigoriev I."/>
        </authorList>
    </citation>
    <scope>NUCLEOTIDE SEQUENCE</scope>
    <source>
        <strain evidence="2">CBS 109.77</strain>
    </source>
</reference>
<keyword evidence="3" id="KW-1185">Reference proteome</keyword>
<proteinExistence type="predicted"/>
<evidence type="ECO:0000313" key="2">
    <source>
        <dbReference type="EMBL" id="KAF2791162.1"/>
    </source>
</evidence>
<dbReference type="Proteomes" id="UP000799757">
    <property type="component" value="Unassembled WGS sequence"/>
</dbReference>
<accession>A0A6A6X4A2</accession>
<protein>
    <submittedName>
        <fullName evidence="2">Uncharacterized protein</fullName>
    </submittedName>
</protein>
<evidence type="ECO:0000256" key="1">
    <source>
        <dbReference type="SAM" id="MobiDB-lite"/>
    </source>
</evidence>
<feature type="region of interest" description="Disordered" evidence="1">
    <location>
        <begin position="56"/>
        <end position="77"/>
    </location>
</feature>